<dbReference type="STRING" id="29655.A0A0K9PV34"/>
<dbReference type="SUPFAM" id="SSF56784">
    <property type="entry name" value="HAD-like"/>
    <property type="match status" value="1"/>
</dbReference>
<reference evidence="2" key="1">
    <citation type="journal article" date="2016" name="Nature">
        <title>The genome of the seagrass Zostera marina reveals angiosperm adaptation to the sea.</title>
        <authorList>
            <person name="Olsen J.L."/>
            <person name="Rouze P."/>
            <person name="Verhelst B."/>
            <person name="Lin Y.-C."/>
            <person name="Bayer T."/>
            <person name="Collen J."/>
            <person name="Dattolo E."/>
            <person name="De Paoli E."/>
            <person name="Dittami S."/>
            <person name="Maumus F."/>
            <person name="Michel G."/>
            <person name="Kersting A."/>
            <person name="Lauritano C."/>
            <person name="Lohaus R."/>
            <person name="Toepel M."/>
            <person name="Tonon T."/>
            <person name="Vanneste K."/>
            <person name="Amirebrahimi M."/>
            <person name="Brakel J."/>
            <person name="Bostroem C."/>
            <person name="Chovatia M."/>
            <person name="Grimwood J."/>
            <person name="Jenkins J.W."/>
            <person name="Jueterbock A."/>
            <person name="Mraz A."/>
            <person name="Stam W.T."/>
            <person name="Tice H."/>
            <person name="Bornberg-Bauer E."/>
            <person name="Green P.J."/>
            <person name="Pearson G.A."/>
            <person name="Procaccini G."/>
            <person name="Duarte C.M."/>
            <person name="Schmutz J."/>
            <person name="Reusch T.B.H."/>
            <person name="Van de Peer Y."/>
        </authorList>
    </citation>
    <scope>NUCLEOTIDE SEQUENCE [LARGE SCALE GENOMIC DNA]</scope>
    <source>
        <strain evidence="2">cv. Finnish</strain>
    </source>
</reference>
<dbReference type="Gene3D" id="3.40.50.1000">
    <property type="entry name" value="HAD superfamily/HAD-like"/>
    <property type="match status" value="1"/>
</dbReference>
<dbReference type="PANTHER" id="PTHR47108:SF1">
    <property type="entry name" value="5-AMINO-6-(5-PHOSPHO-D-RIBITYLAMINO)URACIL PHOSPHATASE, CHLOROPLASTIC"/>
    <property type="match status" value="1"/>
</dbReference>
<gene>
    <name evidence="1" type="ORF">ZOSMA_16G00550</name>
</gene>
<dbReference type="AlphaFoldDB" id="A0A0K9PV34"/>
<dbReference type="Proteomes" id="UP000036987">
    <property type="component" value="Unassembled WGS sequence"/>
</dbReference>
<evidence type="ECO:0000313" key="2">
    <source>
        <dbReference type="Proteomes" id="UP000036987"/>
    </source>
</evidence>
<name>A0A0K9PV34_ZOSMR</name>
<sequence>MKNEQAISKILCWSRDPKELRRLASRKEEIHQKLQCGFYQLREGSRESISTLSDHKIPIAIVSTRPKNIIKEAIKYTGFEDSFDVIVTAEDLHRGKPHPEMFVFAARLNMIPDRCIVFGNSNSSVEAAHFCLDEVCGSC</sequence>
<comment type="caution">
    <text evidence="1">The sequence shown here is derived from an EMBL/GenBank/DDBJ whole genome shotgun (WGS) entry which is preliminary data.</text>
</comment>
<protein>
    <submittedName>
        <fullName evidence="1">Uncharacterized protein</fullName>
    </submittedName>
</protein>
<dbReference type="CDD" id="cd07505">
    <property type="entry name" value="HAD_BPGM-like"/>
    <property type="match status" value="1"/>
</dbReference>
<dbReference type="PANTHER" id="PTHR47108">
    <property type="entry name" value="5-AMINO-6-(5-PHOSPHO-D-RIBITYLAMINO)URACIL PHOSPHATASE, CHLOROPLASTIC"/>
    <property type="match status" value="1"/>
</dbReference>
<organism evidence="1 2">
    <name type="scientific">Zostera marina</name>
    <name type="common">Eelgrass</name>
    <dbReference type="NCBI Taxonomy" id="29655"/>
    <lineage>
        <taxon>Eukaryota</taxon>
        <taxon>Viridiplantae</taxon>
        <taxon>Streptophyta</taxon>
        <taxon>Embryophyta</taxon>
        <taxon>Tracheophyta</taxon>
        <taxon>Spermatophyta</taxon>
        <taxon>Magnoliopsida</taxon>
        <taxon>Liliopsida</taxon>
        <taxon>Zosteraceae</taxon>
        <taxon>Zostera</taxon>
    </lineage>
</organism>
<dbReference type="Gene3D" id="1.10.150.240">
    <property type="entry name" value="Putative phosphatase, domain 2"/>
    <property type="match status" value="1"/>
</dbReference>
<dbReference type="OMA" id="ISKILCW"/>
<dbReference type="InterPro" id="IPR023214">
    <property type="entry name" value="HAD_sf"/>
</dbReference>
<proteinExistence type="predicted"/>
<dbReference type="InterPro" id="IPR036412">
    <property type="entry name" value="HAD-like_sf"/>
</dbReference>
<dbReference type="InterPro" id="IPR023198">
    <property type="entry name" value="PGP-like_dom2"/>
</dbReference>
<dbReference type="EMBL" id="LFYR01000643">
    <property type="protein sequence ID" value="KMZ72090.1"/>
    <property type="molecule type" value="Genomic_DNA"/>
</dbReference>
<dbReference type="Pfam" id="PF13419">
    <property type="entry name" value="HAD_2"/>
    <property type="match status" value="1"/>
</dbReference>
<accession>A0A0K9PV34</accession>
<dbReference type="OrthoDB" id="40579at2759"/>
<keyword evidence="2" id="KW-1185">Reference proteome</keyword>
<dbReference type="InterPro" id="IPR041492">
    <property type="entry name" value="HAD_2"/>
</dbReference>
<evidence type="ECO:0000313" key="1">
    <source>
        <dbReference type="EMBL" id="KMZ72090.1"/>
    </source>
</evidence>